<comment type="caution">
    <text evidence="2">The sequence shown here is derived from an EMBL/GenBank/DDBJ whole genome shotgun (WGS) entry which is preliminary data.</text>
</comment>
<gene>
    <name evidence="2" type="ORF">B0T18DRAFT_390893</name>
</gene>
<evidence type="ECO:0000313" key="2">
    <source>
        <dbReference type="EMBL" id="KAK0746445.1"/>
    </source>
</evidence>
<feature type="region of interest" description="Disordered" evidence="1">
    <location>
        <begin position="340"/>
        <end position="385"/>
    </location>
</feature>
<feature type="compositionally biased region" description="Polar residues" evidence="1">
    <location>
        <begin position="352"/>
        <end position="365"/>
    </location>
</feature>
<feature type="compositionally biased region" description="Low complexity" evidence="1">
    <location>
        <begin position="370"/>
        <end position="385"/>
    </location>
</feature>
<feature type="compositionally biased region" description="Polar residues" evidence="1">
    <location>
        <begin position="48"/>
        <end position="58"/>
    </location>
</feature>
<feature type="compositionally biased region" description="Low complexity" evidence="1">
    <location>
        <begin position="59"/>
        <end position="100"/>
    </location>
</feature>
<sequence>MTEVTSYPNPHRLGAPSHRLLAPAPVPKTFFFAQDAFYNAMSFQPPASSSYQGLAQQPSMARSPSVSSTSSTASFNAASSRTLSPALSTSESTMTMSASLPRRHSQQLVHRSPYQSHAHSAYPYPSPSQYLQRQPAAQYALYASVPTSQPFPQPQSFIFRQDYLPQQPQATSFESYPALTTSAYQVPAALESPYQQASLLQQRHHQQQQQQQYNAELGARMGSLDPKILENIVQCLGELDVELDGKLIHGYRHIINLSMVNRWFHHHIAQNNFAMVPGEQKHRLVLYAETNYKRYFPRTGGPEGGQGLSDGASQANSLGCYHCFKIKGPAEFELFRYNTTEEAEEPERDRATQSQRSTGLSTTNPHYDPSITRSSIRASSRDASTNRAIIDQSSPRIKETWGIRRFCIDCGVRKQYYRPGALIELRNEKPAKEKKGKQDARDGKDGKEAKWVCDCLFVHKRPEVLQCRDCGMMTPFSQNRGSLLHPAGKPQFGG</sequence>
<feature type="compositionally biased region" description="Polar residues" evidence="1">
    <location>
        <begin position="106"/>
        <end position="118"/>
    </location>
</feature>
<evidence type="ECO:0000256" key="1">
    <source>
        <dbReference type="SAM" id="MobiDB-lite"/>
    </source>
</evidence>
<keyword evidence="3" id="KW-1185">Reference proteome</keyword>
<protein>
    <submittedName>
        <fullName evidence="2">Uncharacterized protein</fullName>
    </submittedName>
</protein>
<organism evidence="2 3">
    <name type="scientific">Schizothecium vesticola</name>
    <dbReference type="NCBI Taxonomy" id="314040"/>
    <lineage>
        <taxon>Eukaryota</taxon>
        <taxon>Fungi</taxon>
        <taxon>Dikarya</taxon>
        <taxon>Ascomycota</taxon>
        <taxon>Pezizomycotina</taxon>
        <taxon>Sordariomycetes</taxon>
        <taxon>Sordariomycetidae</taxon>
        <taxon>Sordariales</taxon>
        <taxon>Schizotheciaceae</taxon>
        <taxon>Schizothecium</taxon>
    </lineage>
</organism>
<dbReference type="EMBL" id="JAUKUD010000004">
    <property type="protein sequence ID" value="KAK0746445.1"/>
    <property type="molecule type" value="Genomic_DNA"/>
</dbReference>
<evidence type="ECO:0000313" key="3">
    <source>
        <dbReference type="Proteomes" id="UP001172155"/>
    </source>
</evidence>
<accession>A0AA40K5A3</accession>
<dbReference type="AlphaFoldDB" id="A0AA40K5A3"/>
<reference evidence="2" key="1">
    <citation type="submission" date="2023-06" db="EMBL/GenBank/DDBJ databases">
        <title>Genome-scale phylogeny and comparative genomics of the fungal order Sordariales.</title>
        <authorList>
            <consortium name="Lawrence Berkeley National Laboratory"/>
            <person name="Hensen N."/>
            <person name="Bonometti L."/>
            <person name="Westerberg I."/>
            <person name="Brannstrom I.O."/>
            <person name="Guillou S."/>
            <person name="Cros-Aarteil S."/>
            <person name="Calhoun S."/>
            <person name="Haridas S."/>
            <person name="Kuo A."/>
            <person name="Mondo S."/>
            <person name="Pangilinan J."/>
            <person name="Riley R."/>
            <person name="LaButti K."/>
            <person name="Andreopoulos B."/>
            <person name="Lipzen A."/>
            <person name="Chen C."/>
            <person name="Yanf M."/>
            <person name="Daum C."/>
            <person name="Ng V."/>
            <person name="Clum A."/>
            <person name="Steindorff A."/>
            <person name="Ohm R."/>
            <person name="Martin F."/>
            <person name="Silar P."/>
            <person name="Natvig D."/>
            <person name="Lalanne C."/>
            <person name="Gautier V."/>
            <person name="Ament-velasquez S.L."/>
            <person name="Kruys A."/>
            <person name="Hutchinson M.I."/>
            <person name="Powell A.J."/>
            <person name="Barry K."/>
            <person name="Miller A.N."/>
            <person name="Grigoriev I.V."/>
            <person name="Debuchy R."/>
            <person name="Gladieux P."/>
            <person name="Thoren M.H."/>
            <person name="Johannesson H."/>
        </authorList>
    </citation>
    <scope>NUCLEOTIDE SEQUENCE</scope>
    <source>
        <strain evidence="2">SMH3187-1</strain>
    </source>
</reference>
<feature type="region of interest" description="Disordered" evidence="1">
    <location>
        <begin position="48"/>
        <end position="129"/>
    </location>
</feature>
<name>A0AA40K5A3_9PEZI</name>
<dbReference type="Proteomes" id="UP001172155">
    <property type="component" value="Unassembled WGS sequence"/>
</dbReference>
<proteinExistence type="predicted"/>